<evidence type="ECO:0008006" key="3">
    <source>
        <dbReference type="Google" id="ProtNLM"/>
    </source>
</evidence>
<sequence length="151" mass="17188">KSVLPPRNPDVSKRWLPWQLPEATSDGRSGTLRTRDVVRVCSLFGDNVKTEPVAFARRFPRTKNEQIPCAVHDCHRSLGCSVCQGGWSESRQWKEDRPFPFLAQKPKTLQAASKHIRRKSLPPHLVLKRSSEGLQFVECLGKLALYRQKAT</sequence>
<evidence type="ECO:0000313" key="2">
    <source>
        <dbReference type="Proteomes" id="UP001054945"/>
    </source>
</evidence>
<dbReference type="AlphaFoldDB" id="A0AAV4PYD6"/>
<comment type="caution">
    <text evidence="1">The sequence shown here is derived from an EMBL/GenBank/DDBJ whole genome shotgun (WGS) entry which is preliminary data.</text>
</comment>
<reference evidence="1 2" key="1">
    <citation type="submission" date="2021-06" db="EMBL/GenBank/DDBJ databases">
        <title>Caerostris extrusa draft genome.</title>
        <authorList>
            <person name="Kono N."/>
            <person name="Arakawa K."/>
        </authorList>
    </citation>
    <scope>NUCLEOTIDE SEQUENCE [LARGE SCALE GENOMIC DNA]</scope>
</reference>
<name>A0AAV4PYD6_CAEEX</name>
<protein>
    <recommendedName>
        <fullName evidence="3">Telomerase reverse transcriptase</fullName>
    </recommendedName>
</protein>
<dbReference type="EMBL" id="BPLR01005405">
    <property type="protein sequence ID" value="GIY02059.1"/>
    <property type="molecule type" value="Genomic_DNA"/>
</dbReference>
<feature type="non-terminal residue" evidence="1">
    <location>
        <position position="1"/>
    </location>
</feature>
<keyword evidence="2" id="KW-1185">Reference proteome</keyword>
<gene>
    <name evidence="1" type="ORF">CEXT_768681</name>
</gene>
<proteinExistence type="predicted"/>
<evidence type="ECO:0000313" key="1">
    <source>
        <dbReference type="EMBL" id="GIY02059.1"/>
    </source>
</evidence>
<organism evidence="1 2">
    <name type="scientific">Caerostris extrusa</name>
    <name type="common">Bark spider</name>
    <name type="synonym">Caerostris bankana</name>
    <dbReference type="NCBI Taxonomy" id="172846"/>
    <lineage>
        <taxon>Eukaryota</taxon>
        <taxon>Metazoa</taxon>
        <taxon>Ecdysozoa</taxon>
        <taxon>Arthropoda</taxon>
        <taxon>Chelicerata</taxon>
        <taxon>Arachnida</taxon>
        <taxon>Araneae</taxon>
        <taxon>Araneomorphae</taxon>
        <taxon>Entelegynae</taxon>
        <taxon>Araneoidea</taxon>
        <taxon>Araneidae</taxon>
        <taxon>Caerostris</taxon>
    </lineage>
</organism>
<accession>A0AAV4PYD6</accession>
<dbReference type="Proteomes" id="UP001054945">
    <property type="component" value="Unassembled WGS sequence"/>
</dbReference>